<protein>
    <submittedName>
        <fullName evidence="2">Uncharacterized protein</fullName>
    </submittedName>
</protein>
<dbReference type="KEGG" id="snw:BBN63_17705"/>
<dbReference type="AlphaFoldDB" id="A0A1U9QUP4"/>
<gene>
    <name evidence="2" type="ORF">BBN63_17705</name>
</gene>
<evidence type="ECO:0000313" key="2">
    <source>
        <dbReference type="EMBL" id="AQU67799.1"/>
    </source>
</evidence>
<evidence type="ECO:0000313" key="3">
    <source>
        <dbReference type="Proteomes" id="UP000189677"/>
    </source>
</evidence>
<sequence>MVSGVLPVIPGGRMGKQVKCGSTKTTTGKPCQKPAMIGYSRCQTHRGPWTPRQKRKTKKR</sequence>
<feature type="region of interest" description="Disordered" evidence="1">
    <location>
        <begin position="1"/>
        <end position="60"/>
    </location>
</feature>
<name>A0A1U9QUP4_STRNV</name>
<dbReference type="EMBL" id="CP018047">
    <property type="protein sequence ID" value="AQU67799.1"/>
    <property type="molecule type" value="Genomic_DNA"/>
</dbReference>
<reference evidence="2 3" key="1">
    <citation type="submission" date="2016-11" db="EMBL/GenBank/DDBJ databases">
        <title>Complete genome sequence of Streptomyces niveus SCSIO 3406.</title>
        <authorList>
            <person name="Zhu Q."/>
            <person name="Cheng W."/>
            <person name="Song Y."/>
            <person name="Li Q."/>
            <person name="Ju J."/>
        </authorList>
    </citation>
    <scope>NUCLEOTIDE SEQUENCE [LARGE SCALE GENOMIC DNA]</scope>
    <source>
        <strain evidence="2 3">SCSIO 3406</strain>
    </source>
</reference>
<proteinExistence type="predicted"/>
<keyword evidence="3" id="KW-1185">Reference proteome</keyword>
<evidence type="ECO:0000256" key="1">
    <source>
        <dbReference type="SAM" id="MobiDB-lite"/>
    </source>
</evidence>
<feature type="compositionally biased region" description="Polar residues" evidence="1">
    <location>
        <begin position="20"/>
        <end position="29"/>
    </location>
</feature>
<organism evidence="2 3">
    <name type="scientific">Streptomyces niveus</name>
    <name type="common">Streptomyces spheroides</name>
    <dbReference type="NCBI Taxonomy" id="193462"/>
    <lineage>
        <taxon>Bacteria</taxon>
        <taxon>Bacillati</taxon>
        <taxon>Actinomycetota</taxon>
        <taxon>Actinomycetes</taxon>
        <taxon>Kitasatosporales</taxon>
        <taxon>Streptomycetaceae</taxon>
        <taxon>Streptomyces</taxon>
    </lineage>
</organism>
<accession>A0A1U9QUP4</accession>
<dbReference type="Proteomes" id="UP000189677">
    <property type="component" value="Chromosome"/>
</dbReference>